<dbReference type="RefSeq" id="WP_197002620.1">
    <property type="nucleotide sequence ID" value="NZ_BONS01000002.1"/>
</dbReference>
<dbReference type="PROSITE" id="PS00138">
    <property type="entry name" value="SUBTILASE_SER"/>
    <property type="match status" value="1"/>
</dbReference>
<dbReference type="Proteomes" id="UP000622552">
    <property type="component" value="Unassembled WGS sequence"/>
</dbReference>
<proteinExistence type="inferred from homology"/>
<dbReference type="GO" id="GO:0005509">
    <property type="term" value="F:calcium ion binding"/>
    <property type="evidence" value="ECO:0007669"/>
    <property type="project" value="InterPro"/>
</dbReference>
<feature type="region of interest" description="Disordered" evidence="7">
    <location>
        <begin position="22"/>
        <end position="46"/>
    </location>
</feature>
<dbReference type="EMBL" id="JADOUF010000001">
    <property type="protein sequence ID" value="MBG6135523.1"/>
    <property type="molecule type" value="Genomic_DNA"/>
</dbReference>
<dbReference type="SUPFAM" id="SSF52743">
    <property type="entry name" value="Subtilisin-like"/>
    <property type="match status" value="1"/>
</dbReference>
<keyword evidence="2 5" id="KW-0645">Protease</keyword>
<dbReference type="Gene3D" id="2.60.120.260">
    <property type="entry name" value="Galactose-binding domain-like"/>
    <property type="match status" value="1"/>
</dbReference>
<dbReference type="PRINTS" id="PR00723">
    <property type="entry name" value="SUBTILISIN"/>
</dbReference>
<dbReference type="Gene3D" id="3.30.70.80">
    <property type="entry name" value="Peptidase S8 propeptide/proteinase inhibitor I9"/>
    <property type="match status" value="1"/>
</dbReference>
<dbReference type="InterPro" id="IPR015919">
    <property type="entry name" value="Cadherin-like_sf"/>
</dbReference>
<dbReference type="Pfam" id="PF05922">
    <property type="entry name" value="Inhibitor_I9"/>
    <property type="match status" value="1"/>
</dbReference>
<keyword evidence="4 5" id="KW-0720">Serine protease</keyword>
<evidence type="ECO:0000313" key="11">
    <source>
        <dbReference type="Proteomes" id="UP000622552"/>
    </source>
</evidence>
<keyword evidence="11" id="KW-1185">Reference proteome</keyword>
<dbReference type="InterPro" id="IPR015500">
    <property type="entry name" value="Peptidase_S8_subtilisin-rel"/>
</dbReference>
<feature type="chain" id="PRO_5035256960" description="Dystroglycan-type cadherin-like domain-containing protein" evidence="8">
    <location>
        <begin position="26"/>
        <end position="661"/>
    </location>
</feature>
<feature type="active site" description="Charge relay system" evidence="5">
    <location>
        <position position="180"/>
    </location>
</feature>
<organism evidence="10 11">
    <name type="scientific">Longispora fulva</name>
    <dbReference type="NCBI Taxonomy" id="619741"/>
    <lineage>
        <taxon>Bacteria</taxon>
        <taxon>Bacillati</taxon>
        <taxon>Actinomycetota</taxon>
        <taxon>Actinomycetes</taxon>
        <taxon>Micromonosporales</taxon>
        <taxon>Micromonosporaceae</taxon>
        <taxon>Longispora</taxon>
    </lineage>
</organism>
<dbReference type="AlphaFoldDB" id="A0A8J7GPH0"/>
<dbReference type="GO" id="GO:0016020">
    <property type="term" value="C:membrane"/>
    <property type="evidence" value="ECO:0007669"/>
    <property type="project" value="InterPro"/>
</dbReference>
<dbReference type="InterPro" id="IPR023827">
    <property type="entry name" value="Peptidase_S8_Asp-AS"/>
</dbReference>
<dbReference type="InterPro" id="IPR050131">
    <property type="entry name" value="Peptidase_S8_subtilisin-like"/>
</dbReference>
<dbReference type="GO" id="GO:0006508">
    <property type="term" value="P:proteolysis"/>
    <property type="evidence" value="ECO:0007669"/>
    <property type="project" value="UniProtKB-KW"/>
</dbReference>
<dbReference type="InterPro" id="IPR037045">
    <property type="entry name" value="S8pro/Inhibitor_I9_sf"/>
</dbReference>
<feature type="active site" description="Charge relay system" evidence="5">
    <location>
        <position position="213"/>
    </location>
</feature>
<name>A0A8J7GPH0_9ACTN</name>
<dbReference type="FunFam" id="3.40.50.200:FF:000016">
    <property type="entry name" value="Proprotein convertase subtilisin/kexin type 9"/>
    <property type="match status" value="1"/>
</dbReference>
<evidence type="ECO:0000256" key="3">
    <source>
        <dbReference type="ARBA" id="ARBA00022801"/>
    </source>
</evidence>
<dbReference type="GO" id="GO:0005975">
    <property type="term" value="P:carbohydrate metabolic process"/>
    <property type="evidence" value="ECO:0007669"/>
    <property type="project" value="UniProtKB-ARBA"/>
</dbReference>
<dbReference type="InterPro" id="IPR023828">
    <property type="entry name" value="Peptidase_S8_Ser-AS"/>
</dbReference>
<evidence type="ECO:0000256" key="2">
    <source>
        <dbReference type="ARBA" id="ARBA00022670"/>
    </source>
</evidence>
<dbReference type="PANTHER" id="PTHR43806:SF11">
    <property type="entry name" value="CEREVISIN-RELATED"/>
    <property type="match status" value="1"/>
</dbReference>
<evidence type="ECO:0000256" key="5">
    <source>
        <dbReference type="PROSITE-ProRule" id="PRU01240"/>
    </source>
</evidence>
<dbReference type="InterPro" id="IPR013783">
    <property type="entry name" value="Ig-like_fold"/>
</dbReference>
<dbReference type="Pfam" id="PF00082">
    <property type="entry name" value="Peptidase_S8"/>
    <property type="match status" value="1"/>
</dbReference>
<comment type="similarity">
    <text evidence="1 5 6">Belongs to the peptidase S8 family.</text>
</comment>
<dbReference type="Gene3D" id="3.40.50.200">
    <property type="entry name" value="Peptidase S8/S53 domain"/>
    <property type="match status" value="1"/>
</dbReference>
<protein>
    <recommendedName>
        <fullName evidence="9">Dystroglycan-type cadherin-like domain-containing protein</fullName>
    </recommendedName>
</protein>
<dbReference type="Pfam" id="PF05345">
    <property type="entry name" value="He_PIG"/>
    <property type="match status" value="1"/>
</dbReference>
<accession>A0A8J7GPH0</accession>
<gene>
    <name evidence="10" type="ORF">IW245_001717</name>
</gene>
<feature type="domain" description="Dystroglycan-type cadherin-like" evidence="9">
    <location>
        <begin position="428"/>
        <end position="517"/>
    </location>
</feature>
<dbReference type="SUPFAM" id="SSF54897">
    <property type="entry name" value="Protease propeptides/inhibitors"/>
    <property type="match status" value="1"/>
</dbReference>
<dbReference type="InterPro" id="IPR010259">
    <property type="entry name" value="S8pro/Inhibitor_I9"/>
</dbReference>
<evidence type="ECO:0000256" key="4">
    <source>
        <dbReference type="ARBA" id="ARBA00022825"/>
    </source>
</evidence>
<evidence type="ECO:0000259" key="9">
    <source>
        <dbReference type="SMART" id="SM00736"/>
    </source>
</evidence>
<feature type="region of interest" description="Disordered" evidence="7">
    <location>
        <begin position="66"/>
        <end position="85"/>
    </location>
</feature>
<dbReference type="SUPFAM" id="SSF49313">
    <property type="entry name" value="Cadherin-like"/>
    <property type="match status" value="1"/>
</dbReference>
<sequence>MTVLLRAGVAALAVSVGLAATPASAAPGHTTPPSTASEDTARPGGIAPLLRAESGEVPGRYVVVLRRPDKGGPRSDPQQALAGPLATTRAAGGTVLRRYTSALRGFSADLPPDALARLRADPTVAYVQSVRTHRMEQPYQRGAQPDPPWHLDRVDQRHLPLDGSYTYPGDAAGTDVYVVDSGIRASHAEFEGRATGEYTAINDGNGTNDCAGHGTFVASHVGGKTFGVAKKATLHAVRILHCDNSASTDEIVDGMDWTAAHAVRPAVVNLSIQSGGGNGDQAMDDAAKGMIDGGLILVLIAGNFNRGDCQNSPKDPRAIIMAATDRTDARNTIANASSYGPCVTAFAPGADVTGAAPGSDTATVEHFYGTSFAAPLATGQVALALHDNPALTMAQARDQLVAVATRDVLTDVGAGSPNRLLYVAEPTPTVTRPADQDSPVGTATSLQVQASDPQGDPLTYAATGLPAGLAIAASTGLISGTPTEAGTSTVTVTATDPGGDQGAATFTWTTRGCIARQLVGNPGFEDGTAPWAGDTDAIGHFLLRRPHAGHRVAWLNGTGEAGTEQLSQQVRIAPGCTATLVYFLHVDTFEWRHAADDRLTVTLGGQTVASHSDLDARFGYVRHSVDVSALAGATVTLAFTGTEDDDLQTSFVLDDVTLTTG</sequence>
<dbReference type="InterPro" id="IPR034193">
    <property type="entry name" value="PCSK9_ProteinaseK-like"/>
</dbReference>
<evidence type="ECO:0000256" key="8">
    <source>
        <dbReference type="SAM" id="SignalP"/>
    </source>
</evidence>
<dbReference type="InterPro" id="IPR006644">
    <property type="entry name" value="Cadg"/>
</dbReference>
<evidence type="ECO:0000256" key="6">
    <source>
        <dbReference type="RuleBase" id="RU003355"/>
    </source>
</evidence>
<dbReference type="PROSITE" id="PS00137">
    <property type="entry name" value="SUBTILASE_HIS"/>
    <property type="match status" value="1"/>
</dbReference>
<feature type="signal peptide" evidence="8">
    <location>
        <begin position="1"/>
        <end position="25"/>
    </location>
</feature>
<keyword evidence="3 5" id="KW-0378">Hydrolase</keyword>
<dbReference type="GO" id="GO:0005615">
    <property type="term" value="C:extracellular space"/>
    <property type="evidence" value="ECO:0007669"/>
    <property type="project" value="TreeGrafter"/>
</dbReference>
<dbReference type="SMART" id="SM00736">
    <property type="entry name" value="CADG"/>
    <property type="match status" value="1"/>
</dbReference>
<dbReference type="InterPro" id="IPR000209">
    <property type="entry name" value="Peptidase_S8/S53_dom"/>
</dbReference>
<dbReference type="PANTHER" id="PTHR43806">
    <property type="entry name" value="PEPTIDASE S8"/>
    <property type="match status" value="1"/>
</dbReference>
<dbReference type="InterPro" id="IPR022398">
    <property type="entry name" value="Peptidase_S8_His-AS"/>
</dbReference>
<feature type="active site" description="Charge relay system" evidence="5">
    <location>
        <position position="371"/>
    </location>
</feature>
<dbReference type="PROSITE" id="PS00136">
    <property type="entry name" value="SUBTILASE_ASP"/>
    <property type="match status" value="1"/>
</dbReference>
<dbReference type="GO" id="GO:0004252">
    <property type="term" value="F:serine-type endopeptidase activity"/>
    <property type="evidence" value="ECO:0007669"/>
    <property type="project" value="UniProtKB-UniRule"/>
</dbReference>
<dbReference type="InterPro" id="IPR036852">
    <property type="entry name" value="Peptidase_S8/S53_dom_sf"/>
</dbReference>
<evidence type="ECO:0000313" key="10">
    <source>
        <dbReference type="EMBL" id="MBG6135523.1"/>
    </source>
</evidence>
<keyword evidence="8" id="KW-0732">Signal</keyword>
<reference evidence="10" key="1">
    <citation type="submission" date="2020-11" db="EMBL/GenBank/DDBJ databases">
        <title>Sequencing the genomes of 1000 actinobacteria strains.</title>
        <authorList>
            <person name="Klenk H.-P."/>
        </authorList>
    </citation>
    <scope>NUCLEOTIDE SEQUENCE</scope>
    <source>
        <strain evidence="10">DSM 45356</strain>
    </source>
</reference>
<evidence type="ECO:0000256" key="7">
    <source>
        <dbReference type="SAM" id="MobiDB-lite"/>
    </source>
</evidence>
<comment type="caution">
    <text evidence="10">The sequence shown here is derived from an EMBL/GenBank/DDBJ whole genome shotgun (WGS) entry which is preliminary data.</text>
</comment>
<evidence type="ECO:0000256" key="1">
    <source>
        <dbReference type="ARBA" id="ARBA00011073"/>
    </source>
</evidence>
<dbReference type="PROSITE" id="PS51892">
    <property type="entry name" value="SUBTILASE"/>
    <property type="match status" value="1"/>
</dbReference>
<dbReference type="CDD" id="cd04077">
    <property type="entry name" value="Peptidases_S8_PCSK9_ProteinaseK_like"/>
    <property type="match status" value="1"/>
</dbReference>
<dbReference type="Gene3D" id="2.60.40.10">
    <property type="entry name" value="Immunoglobulins"/>
    <property type="match status" value="1"/>
</dbReference>